<dbReference type="NCBIfam" id="TIGR01726">
    <property type="entry name" value="HEQRo_perm_3TM"/>
    <property type="match status" value="1"/>
</dbReference>
<evidence type="ECO:0000256" key="2">
    <source>
        <dbReference type="ARBA" id="ARBA00010072"/>
    </source>
</evidence>
<dbReference type="InterPro" id="IPR043429">
    <property type="entry name" value="ArtM/GltK/GlnP/TcyL/YhdX-like"/>
</dbReference>
<comment type="subcellular location">
    <subcellularLocation>
        <location evidence="1">Cell inner membrane</location>
        <topology evidence="1">Multi-pass membrane protein</topology>
    </subcellularLocation>
    <subcellularLocation>
        <location evidence="8">Cell membrane</location>
        <topology evidence="8">Multi-pass membrane protein</topology>
    </subcellularLocation>
</comment>
<dbReference type="Gene3D" id="1.10.3720.10">
    <property type="entry name" value="MetI-like"/>
    <property type="match status" value="1"/>
</dbReference>
<dbReference type="InterPro" id="IPR000515">
    <property type="entry name" value="MetI-like"/>
</dbReference>
<dbReference type="InterPro" id="IPR010065">
    <property type="entry name" value="AA_ABC_transptr_permease_3TM"/>
</dbReference>
<dbReference type="AlphaFoldDB" id="A0A0J9ECM0"/>
<name>A0A0J9ECM0_9RHOB</name>
<dbReference type="PROSITE" id="PS51257">
    <property type="entry name" value="PROKAR_LIPOPROTEIN"/>
    <property type="match status" value="1"/>
</dbReference>
<feature type="transmembrane region" description="Helical" evidence="8">
    <location>
        <begin position="60"/>
        <end position="77"/>
    </location>
</feature>
<evidence type="ECO:0000256" key="8">
    <source>
        <dbReference type="RuleBase" id="RU363032"/>
    </source>
</evidence>
<sequence length="220" mass="23875">MRVWRVIEPYIGFLLQGFALTIFACLLAIIGAVILGGIVASMRASQRSALRWVAHAYSDIFRNVPFLVQLFFLFYGLPELGIYIGAFETGVIALSLAGGAFVSDVILSGIRSIDRGVIEAARVSGLNDVKVFLRIVLPIALRVSVRPVGSVLINLVLTSSILSTITVNELTGVAKIVAAETFKPFEVYAVLLVLYASFTTALSLAIVAWHRRLNRFMTGA</sequence>
<evidence type="ECO:0000256" key="5">
    <source>
        <dbReference type="ARBA" id="ARBA00022692"/>
    </source>
</evidence>
<proteinExistence type="inferred from homology"/>
<feature type="transmembrane region" description="Helical" evidence="8">
    <location>
        <begin position="187"/>
        <end position="209"/>
    </location>
</feature>
<keyword evidence="11" id="KW-1185">Reference proteome</keyword>
<dbReference type="GO" id="GO:0006865">
    <property type="term" value="P:amino acid transport"/>
    <property type="evidence" value="ECO:0007669"/>
    <property type="project" value="TreeGrafter"/>
</dbReference>
<dbReference type="CDD" id="cd06261">
    <property type="entry name" value="TM_PBP2"/>
    <property type="match status" value="1"/>
</dbReference>
<dbReference type="GO" id="GO:0043190">
    <property type="term" value="C:ATP-binding cassette (ABC) transporter complex"/>
    <property type="evidence" value="ECO:0007669"/>
    <property type="project" value="InterPro"/>
</dbReference>
<dbReference type="STRING" id="1675527.AIOL_000641"/>
<protein>
    <submittedName>
        <fullName evidence="10">ABC transporter permease protein</fullName>
    </submittedName>
</protein>
<feature type="transmembrane region" description="Helical" evidence="8">
    <location>
        <begin position="148"/>
        <end position="167"/>
    </location>
</feature>
<comment type="caution">
    <text evidence="10">The sequence shown here is derived from an EMBL/GenBank/DDBJ whole genome shotgun (WGS) entry which is preliminary data.</text>
</comment>
<accession>A0A0J9ECM0</accession>
<evidence type="ECO:0000256" key="3">
    <source>
        <dbReference type="ARBA" id="ARBA00022448"/>
    </source>
</evidence>
<dbReference type="SUPFAM" id="SSF161098">
    <property type="entry name" value="MetI-like"/>
    <property type="match status" value="1"/>
</dbReference>
<feature type="transmembrane region" description="Helical" evidence="8">
    <location>
        <begin position="83"/>
        <end position="107"/>
    </location>
</feature>
<dbReference type="RefSeq" id="WP_049641949.1">
    <property type="nucleotide sequence ID" value="NZ_LFTY01000001.1"/>
</dbReference>
<gene>
    <name evidence="10" type="ORF">AIOL_000641</name>
</gene>
<dbReference type="EMBL" id="LFTY01000001">
    <property type="protein sequence ID" value="KMW60485.1"/>
    <property type="molecule type" value="Genomic_DNA"/>
</dbReference>
<keyword evidence="3 8" id="KW-0813">Transport</keyword>
<reference evidence="10 11" key="1">
    <citation type="submission" date="2015-06" db="EMBL/GenBank/DDBJ databases">
        <title>Draft genome sequence of an Alphaproteobacteria species associated to the Mediterranean sponge Oscarella lobularis.</title>
        <authorList>
            <person name="Jourda C."/>
            <person name="Santini S."/>
            <person name="Claverie J.-M."/>
        </authorList>
    </citation>
    <scope>NUCLEOTIDE SEQUENCE [LARGE SCALE GENOMIC DNA]</scope>
    <source>
        <strain evidence="10">IGS</strain>
    </source>
</reference>
<evidence type="ECO:0000256" key="7">
    <source>
        <dbReference type="ARBA" id="ARBA00023136"/>
    </source>
</evidence>
<feature type="transmembrane region" description="Helical" evidence="8">
    <location>
        <begin position="12"/>
        <end position="39"/>
    </location>
</feature>
<evidence type="ECO:0000313" key="10">
    <source>
        <dbReference type="EMBL" id="KMW60485.1"/>
    </source>
</evidence>
<dbReference type="GO" id="GO:0022857">
    <property type="term" value="F:transmembrane transporter activity"/>
    <property type="evidence" value="ECO:0007669"/>
    <property type="project" value="InterPro"/>
</dbReference>
<evidence type="ECO:0000259" key="9">
    <source>
        <dbReference type="PROSITE" id="PS50928"/>
    </source>
</evidence>
<feature type="domain" description="ABC transmembrane type-1" evidence="9">
    <location>
        <begin position="18"/>
        <end position="206"/>
    </location>
</feature>
<dbReference type="Pfam" id="PF00528">
    <property type="entry name" value="BPD_transp_1"/>
    <property type="match status" value="1"/>
</dbReference>
<dbReference type="PANTHER" id="PTHR30614">
    <property type="entry name" value="MEMBRANE COMPONENT OF AMINO ACID ABC TRANSPORTER"/>
    <property type="match status" value="1"/>
</dbReference>
<evidence type="ECO:0000313" key="11">
    <source>
        <dbReference type="Proteomes" id="UP000037178"/>
    </source>
</evidence>
<keyword evidence="6 8" id="KW-1133">Transmembrane helix</keyword>
<comment type="similarity">
    <text evidence="2">Belongs to the binding-protein-dependent transport system permease family. HisMQ subfamily.</text>
</comment>
<keyword evidence="5 8" id="KW-0812">Transmembrane</keyword>
<dbReference type="PATRIC" id="fig|1675527.3.peg.700"/>
<dbReference type="PROSITE" id="PS50928">
    <property type="entry name" value="ABC_TM1"/>
    <property type="match status" value="1"/>
</dbReference>
<organism evidence="10 11">
    <name type="scientific">Candidatus Rhodobacter oscarellae</name>
    <dbReference type="NCBI Taxonomy" id="1675527"/>
    <lineage>
        <taxon>Bacteria</taxon>
        <taxon>Pseudomonadati</taxon>
        <taxon>Pseudomonadota</taxon>
        <taxon>Alphaproteobacteria</taxon>
        <taxon>Rhodobacterales</taxon>
        <taxon>Rhodobacter group</taxon>
        <taxon>Rhodobacter</taxon>
    </lineage>
</organism>
<evidence type="ECO:0000256" key="4">
    <source>
        <dbReference type="ARBA" id="ARBA00022475"/>
    </source>
</evidence>
<dbReference type="Proteomes" id="UP000037178">
    <property type="component" value="Unassembled WGS sequence"/>
</dbReference>
<dbReference type="InterPro" id="IPR035906">
    <property type="entry name" value="MetI-like_sf"/>
</dbReference>
<keyword evidence="4" id="KW-1003">Cell membrane</keyword>
<dbReference type="OrthoDB" id="9793490at2"/>
<evidence type="ECO:0000256" key="6">
    <source>
        <dbReference type="ARBA" id="ARBA00022989"/>
    </source>
</evidence>
<dbReference type="PANTHER" id="PTHR30614:SF35">
    <property type="entry name" value="ABC TRANSPORTER PERMEASE PROTEIN"/>
    <property type="match status" value="1"/>
</dbReference>
<evidence type="ECO:0000256" key="1">
    <source>
        <dbReference type="ARBA" id="ARBA00004429"/>
    </source>
</evidence>
<keyword evidence="7 8" id="KW-0472">Membrane</keyword>